<accession>A0ABY4BA54</accession>
<protein>
    <submittedName>
        <fullName evidence="2">Uncharacterized protein</fullName>
    </submittedName>
</protein>
<name>A0ABY4BA54_9BACT</name>
<dbReference type="RefSeq" id="WP_243513302.1">
    <property type="nucleotide sequence ID" value="NZ_CP094534.1"/>
</dbReference>
<dbReference type="Proteomes" id="UP000831390">
    <property type="component" value="Chromosome"/>
</dbReference>
<evidence type="ECO:0000313" key="2">
    <source>
        <dbReference type="EMBL" id="UOE33520.1"/>
    </source>
</evidence>
<evidence type="ECO:0000256" key="1">
    <source>
        <dbReference type="SAM" id="MobiDB-lite"/>
    </source>
</evidence>
<gene>
    <name evidence="2" type="ORF">MTP16_20650</name>
</gene>
<keyword evidence="3" id="KW-1185">Reference proteome</keyword>
<evidence type="ECO:0000313" key="3">
    <source>
        <dbReference type="Proteomes" id="UP000831390"/>
    </source>
</evidence>
<proteinExistence type="predicted"/>
<reference evidence="2 3" key="1">
    <citation type="submission" date="2022-03" db="EMBL/GenBank/DDBJ databases">
        <title>Hymenobactersp. isolated from the air.</title>
        <authorList>
            <person name="Won M."/>
            <person name="Kwon S.-W."/>
        </authorList>
    </citation>
    <scope>NUCLEOTIDE SEQUENCE [LARGE SCALE GENOMIC DNA]</scope>
    <source>
        <strain evidence="2 3">KACC 22596</strain>
    </source>
</reference>
<organism evidence="2 3">
    <name type="scientific">Hymenobacter monticola</name>
    <dbReference type="NCBI Taxonomy" id="1705399"/>
    <lineage>
        <taxon>Bacteria</taxon>
        <taxon>Pseudomonadati</taxon>
        <taxon>Bacteroidota</taxon>
        <taxon>Cytophagia</taxon>
        <taxon>Cytophagales</taxon>
        <taxon>Hymenobacteraceae</taxon>
        <taxon>Hymenobacter</taxon>
    </lineage>
</organism>
<sequence>MLKNFQRYFRFYLATFLCAVLLVGIRWQAAPLGEMQQTEQSKPANSQSAKSTNAASGELAAANS</sequence>
<dbReference type="EMBL" id="CP094534">
    <property type="protein sequence ID" value="UOE33520.1"/>
    <property type="molecule type" value="Genomic_DNA"/>
</dbReference>
<feature type="compositionally biased region" description="Polar residues" evidence="1">
    <location>
        <begin position="36"/>
        <end position="55"/>
    </location>
</feature>
<feature type="region of interest" description="Disordered" evidence="1">
    <location>
        <begin position="36"/>
        <end position="64"/>
    </location>
</feature>